<evidence type="ECO:0000256" key="5">
    <source>
        <dbReference type="PIRSR" id="PIRSR000524-50"/>
    </source>
</evidence>
<evidence type="ECO:0000256" key="3">
    <source>
        <dbReference type="ARBA" id="ARBA00022898"/>
    </source>
</evidence>
<dbReference type="SUPFAM" id="SSF53383">
    <property type="entry name" value="PLP-dependent transferases"/>
    <property type="match status" value="1"/>
</dbReference>
<dbReference type="PIRSF" id="PIRSF000524">
    <property type="entry name" value="SPT"/>
    <property type="match status" value="1"/>
</dbReference>
<dbReference type="GO" id="GO:0019265">
    <property type="term" value="P:glycine biosynthetic process, by transamination of glyoxylate"/>
    <property type="evidence" value="ECO:0007669"/>
    <property type="project" value="TreeGrafter"/>
</dbReference>
<dbReference type="PANTHER" id="PTHR21152">
    <property type="entry name" value="AMINOTRANSFERASE CLASS V"/>
    <property type="match status" value="1"/>
</dbReference>
<feature type="binding site" evidence="4">
    <location>
        <position position="348"/>
    </location>
    <ligand>
        <name>substrate</name>
    </ligand>
</feature>
<dbReference type="EMBL" id="FWZX01000006">
    <property type="protein sequence ID" value="SMF18613.1"/>
    <property type="molecule type" value="Genomic_DNA"/>
</dbReference>
<keyword evidence="8" id="KW-1185">Reference proteome</keyword>
<dbReference type="PANTHER" id="PTHR21152:SF40">
    <property type="entry name" value="ALANINE--GLYOXYLATE AMINOTRANSFERASE"/>
    <property type="match status" value="1"/>
</dbReference>
<organism evidence="7 8">
    <name type="scientific">Tistlia consotensis USBA 355</name>
    <dbReference type="NCBI Taxonomy" id="560819"/>
    <lineage>
        <taxon>Bacteria</taxon>
        <taxon>Pseudomonadati</taxon>
        <taxon>Pseudomonadota</taxon>
        <taxon>Alphaproteobacteria</taxon>
        <taxon>Rhodospirillales</taxon>
        <taxon>Rhodovibrionaceae</taxon>
        <taxon>Tistlia</taxon>
    </lineage>
</organism>
<keyword evidence="7" id="KW-0670">Pyruvate</keyword>
<dbReference type="Proteomes" id="UP000192917">
    <property type="component" value="Unassembled WGS sequence"/>
</dbReference>
<dbReference type="InterPro" id="IPR000192">
    <property type="entry name" value="Aminotrans_V_dom"/>
</dbReference>
<gene>
    <name evidence="7" type="ORF">SAMN05428998_106175</name>
</gene>
<protein>
    <submittedName>
        <fullName evidence="7">Alanine-glyoxylate transaminase / serine-glyoxylate transaminase / serine-pyruvate transaminase</fullName>
    </submittedName>
</protein>
<dbReference type="AlphaFoldDB" id="A0A1Y6BLY4"/>
<dbReference type="InterPro" id="IPR015421">
    <property type="entry name" value="PyrdxlP-dep_Trfase_major"/>
</dbReference>
<evidence type="ECO:0000256" key="1">
    <source>
        <dbReference type="ARBA" id="ARBA00001933"/>
    </source>
</evidence>
<comment type="similarity">
    <text evidence="2">Belongs to the class-V pyridoxal-phosphate-dependent aminotransferase family.</text>
</comment>
<proteinExistence type="inferred from homology"/>
<dbReference type="GO" id="GO:0004760">
    <property type="term" value="F:L-serine-pyruvate transaminase activity"/>
    <property type="evidence" value="ECO:0007669"/>
    <property type="project" value="TreeGrafter"/>
</dbReference>
<feature type="modified residue" description="N6-(pyridoxal phosphate)lysine" evidence="5">
    <location>
        <position position="198"/>
    </location>
</feature>
<dbReference type="STRING" id="560819.SAMN05428998_106175"/>
<dbReference type="FunFam" id="3.40.640.10:FF:000054">
    <property type="entry name" value="Serine--glyoxylate aminotransferase"/>
    <property type="match status" value="1"/>
</dbReference>
<reference evidence="7 8" key="1">
    <citation type="submission" date="2017-04" db="EMBL/GenBank/DDBJ databases">
        <authorList>
            <person name="Afonso C.L."/>
            <person name="Miller P.J."/>
            <person name="Scott M.A."/>
            <person name="Spackman E."/>
            <person name="Goraichik I."/>
            <person name="Dimitrov K.M."/>
            <person name="Suarez D.L."/>
            <person name="Swayne D.E."/>
        </authorList>
    </citation>
    <scope>NUCLEOTIDE SEQUENCE [LARGE SCALE GENOMIC DNA]</scope>
    <source>
        <strain evidence="7 8">USBA 355</strain>
    </source>
</reference>
<dbReference type="InterPro" id="IPR015424">
    <property type="entry name" value="PyrdxlP-dep_Trfase"/>
</dbReference>
<keyword evidence="3 5" id="KW-0663">Pyridoxal phosphate</keyword>
<comment type="cofactor">
    <cofactor evidence="1 5">
        <name>pyridoxal 5'-phosphate</name>
        <dbReference type="ChEBI" id="CHEBI:597326"/>
    </cofactor>
</comment>
<dbReference type="RefSeq" id="WP_085122652.1">
    <property type="nucleotide sequence ID" value="NZ_FWZX01000006.1"/>
</dbReference>
<evidence type="ECO:0000256" key="2">
    <source>
        <dbReference type="ARBA" id="ARBA00009236"/>
    </source>
</evidence>
<dbReference type="Gene3D" id="3.40.640.10">
    <property type="entry name" value="Type I PLP-dependent aspartate aminotransferase-like (Major domain)"/>
    <property type="match status" value="1"/>
</dbReference>
<sequence length="395" mass="42051">MKRLLGPEFLMIPGPTSLPDRVRTAMSSPAMDFSGEAFAALAERAFRGLKPIFRTEGEIFLYAANGHGAWEAALANCLQPGETVLVPETGLFARVWRQMAADLGLETQAVETDWRHAVAPERIEAILRDDTAGRIKAVMVVHTDTAASVCSDLRGVRAAIDAAGHPALLMVDAIASLCTTDFAMDDWGIDVTVAAAQKALMVPPGLSIVAAGPKALERCQAGRHLPGSYWMWQARLGKLLYQRFCGTAPIQHVAALGEALAMIEEPGLPAVIEQHRRLAAMVQAAVERWGSTGFLEFNALVPAERAASVTSVRVPGDFDAERIRDHARLRYGLTIGGGLGPLKGQIFRIGHMGFLNEAYVLGALGVLQATFRDLGLPVGDGALEAAIAATTASPG</sequence>
<accession>A0A1Y6BLY4</accession>
<evidence type="ECO:0000313" key="8">
    <source>
        <dbReference type="Proteomes" id="UP000192917"/>
    </source>
</evidence>
<dbReference type="Gene3D" id="3.90.1150.10">
    <property type="entry name" value="Aspartate Aminotransferase, domain 1"/>
    <property type="match status" value="1"/>
</dbReference>
<evidence type="ECO:0000256" key="4">
    <source>
        <dbReference type="PIRSR" id="PIRSR000524-1"/>
    </source>
</evidence>
<dbReference type="InterPro" id="IPR024169">
    <property type="entry name" value="SP_NH2Trfase/AEP_transaminase"/>
</dbReference>
<name>A0A1Y6BLY4_9PROT</name>
<evidence type="ECO:0000259" key="6">
    <source>
        <dbReference type="Pfam" id="PF00266"/>
    </source>
</evidence>
<dbReference type="GO" id="GO:0008453">
    <property type="term" value="F:alanine-glyoxylate transaminase activity"/>
    <property type="evidence" value="ECO:0007669"/>
    <property type="project" value="TreeGrafter"/>
</dbReference>
<evidence type="ECO:0000313" key="7">
    <source>
        <dbReference type="EMBL" id="SMF18613.1"/>
    </source>
</evidence>
<dbReference type="Pfam" id="PF00266">
    <property type="entry name" value="Aminotran_5"/>
    <property type="match status" value="1"/>
</dbReference>
<dbReference type="InterPro" id="IPR015422">
    <property type="entry name" value="PyrdxlP-dep_Trfase_small"/>
</dbReference>
<feature type="domain" description="Aminotransferase class V" evidence="6">
    <location>
        <begin position="71"/>
        <end position="315"/>
    </location>
</feature>